<protein>
    <submittedName>
        <fullName evidence="1">Conjugal transfer transcriptional regulator TraJ</fullName>
    </submittedName>
</protein>
<dbReference type="Proteomes" id="UP001162261">
    <property type="component" value="Unassembled WGS sequence"/>
</dbReference>
<evidence type="ECO:0000313" key="2">
    <source>
        <dbReference type="Proteomes" id="UP001162261"/>
    </source>
</evidence>
<dbReference type="InterPro" id="IPR053842">
    <property type="entry name" value="NikA-like"/>
</dbReference>
<reference evidence="1" key="1">
    <citation type="submission" date="2022-09" db="EMBL/GenBank/DDBJ databases">
        <title>Intensive care unit water sources are persistently colonized with multi-drug resistant bacteria and are the site of extensive horizontal gene transfer of antibiotic resistance genes.</title>
        <authorList>
            <person name="Diorio-Toth L."/>
        </authorList>
    </citation>
    <scope>NUCLEOTIDE SEQUENCE</scope>
    <source>
        <strain evidence="1">GD03649</strain>
    </source>
</reference>
<evidence type="ECO:0000313" key="1">
    <source>
        <dbReference type="EMBL" id="MDH2173781.1"/>
    </source>
</evidence>
<comment type="caution">
    <text evidence="1">The sequence shown here is derived from an EMBL/GenBank/DDBJ whole genome shotgun (WGS) entry which is preliminary data.</text>
</comment>
<dbReference type="NCBIfam" id="NF010451">
    <property type="entry name" value="PRK13877.1"/>
    <property type="match status" value="1"/>
</dbReference>
<dbReference type="Pfam" id="PF21983">
    <property type="entry name" value="NikA-like"/>
    <property type="match status" value="1"/>
</dbReference>
<dbReference type="EMBL" id="JAOCLH010000041">
    <property type="protein sequence ID" value="MDH2173781.1"/>
    <property type="molecule type" value="Genomic_DNA"/>
</dbReference>
<accession>A0AA42XGC0</accession>
<sequence length="118" mass="13088">MDDKKITRKDTHLRVPVLPEEKAKIEDSARAAGKSVAAYMRAVGLGYELQSVIDSRLVLELAKVNADQGRLGGLLKMWLVSDKRLAGIEEEQLHRTIRVVLDRIGETQAALLELAKKA</sequence>
<proteinExistence type="predicted"/>
<name>A0AA42XGC0_ACIJO</name>
<dbReference type="RefSeq" id="WP_026444297.1">
    <property type="nucleotide sequence ID" value="NZ_CP059080.1"/>
</dbReference>
<organism evidence="1 2">
    <name type="scientific">Acinetobacter johnsonii</name>
    <dbReference type="NCBI Taxonomy" id="40214"/>
    <lineage>
        <taxon>Bacteria</taxon>
        <taxon>Pseudomonadati</taxon>
        <taxon>Pseudomonadota</taxon>
        <taxon>Gammaproteobacteria</taxon>
        <taxon>Moraxellales</taxon>
        <taxon>Moraxellaceae</taxon>
        <taxon>Acinetobacter</taxon>
    </lineage>
</organism>
<dbReference type="AlphaFoldDB" id="A0AA42XGC0"/>
<gene>
    <name evidence="1" type="primary">traJ</name>
    <name evidence="1" type="ORF">N5J46_15385</name>
</gene>